<organism evidence="2 3">
    <name type="scientific">Micromonospora zhanjiangensis</name>
    <dbReference type="NCBI Taxonomy" id="1522057"/>
    <lineage>
        <taxon>Bacteria</taxon>
        <taxon>Bacillati</taxon>
        <taxon>Actinomycetota</taxon>
        <taxon>Actinomycetes</taxon>
        <taxon>Micromonosporales</taxon>
        <taxon>Micromonosporaceae</taxon>
        <taxon>Micromonospora</taxon>
    </lineage>
</organism>
<evidence type="ECO:0000313" key="3">
    <source>
        <dbReference type="Proteomes" id="UP001595868"/>
    </source>
</evidence>
<feature type="region of interest" description="Disordered" evidence="1">
    <location>
        <begin position="153"/>
        <end position="178"/>
    </location>
</feature>
<comment type="caution">
    <text evidence="2">The sequence shown here is derived from an EMBL/GenBank/DDBJ whole genome shotgun (WGS) entry which is preliminary data.</text>
</comment>
<accession>A0ABV8KK48</accession>
<dbReference type="EMBL" id="JBHSBN010000005">
    <property type="protein sequence ID" value="MFC4106396.1"/>
    <property type="molecule type" value="Genomic_DNA"/>
</dbReference>
<feature type="compositionally biased region" description="Acidic residues" evidence="1">
    <location>
        <begin position="30"/>
        <end position="69"/>
    </location>
</feature>
<feature type="compositionally biased region" description="Basic and acidic residues" evidence="1">
    <location>
        <begin position="18"/>
        <end position="29"/>
    </location>
</feature>
<reference evidence="3" key="1">
    <citation type="journal article" date="2019" name="Int. J. Syst. Evol. Microbiol.">
        <title>The Global Catalogue of Microorganisms (GCM) 10K type strain sequencing project: providing services to taxonomists for standard genome sequencing and annotation.</title>
        <authorList>
            <consortium name="The Broad Institute Genomics Platform"/>
            <consortium name="The Broad Institute Genome Sequencing Center for Infectious Disease"/>
            <person name="Wu L."/>
            <person name="Ma J."/>
        </authorList>
    </citation>
    <scope>NUCLEOTIDE SEQUENCE [LARGE SCALE GENOMIC DNA]</scope>
    <source>
        <strain evidence="3">2902at01</strain>
    </source>
</reference>
<dbReference type="Proteomes" id="UP001595868">
    <property type="component" value="Unassembled WGS sequence"/>
</dbReference>
<protein>
    <submittedName>
        <fullName evidence="2">Gas vesicle protein GvpO</fullName>
    </submittedName>
</protein>
<sequence length="178" mass="19085">MSTTRAARRSGPGTRTARGPDRRPARRDDEFGDVPADDTGVDDEPFDRDDDPADGYADEADDEADDDQFDDRPAHDEPAHDEPAGGGRELPAHAAARVALRHVAELTGKQPTGVTSLERRDDGWLVGIEVVEDRRVPSSSDVLATYQAELGADGDLRGYRRTGRYARGRGDSGAGGGT</sequence>
<gene>
    <name evidence="2" type="primary">gvpO</name>
    <name evidence="2" type="ORF">ACFOX0_10660</name>
</gene>
<feature type="compositionally biased region" description="Basic and acidic residues" evidence="1">
    <location>
        <begin position="70"/>
        <end position="83"/>
    </location>
</feature>
<feature type="region of interest" description="Disordered" evidence="1">
    <location>
        <begin position="1"/>
        <end position="93"/>
    </location>
</feature>
<evidence type="ECO:0000256" key="1">
    <source>
        <dbReference type="SAM" id="MobiDB-lite"/>
    </source>
</evidence>
<dbReference type="InterPro" id="IPR008634">
    <property type="entry name" value="Gas-vesicle_GvpO"/>
</dbReference>
<dbReference type="Pfam" id="PF05800">
    <property type="entry name" value="GvpO"/>
    <property type="match status" value="1"/>
</dbReference>
<evidence type="ECO:0000313" key="2">
    <source>
        <dbReference type="EMBL" id="MFC4106396.1"/>
    </source>
</evidence>
<dbReference type="RefSeq" id="WP_377544180.1">
    <property type="nucleotide sequence ID" value="NZ_JBHSBN010000005.1"/>
</dbReference>
<proteinExistence type="predicted"/>
<keyword evidence="3" id="KW-1185">Reference proteome</keyword>
<name>A0ABV8KK48_9ACTN</name>